<dbReference type="Pfam" id="PF13456">
    <property type="entry name" value="RVT_3"/>
    <property type="match status" value="1"/>
</dbReference>
<dbReference type="InterPro" id="IPR002156">
    <property type="entry name" value="RNaseH_domain"/>
</dbReference>
<organism evidence="3">
    <name type="scientific">Brassica campestris</name>
    <name type="common">Field mustard</name>
    <dbReference type="NCBI Taxonomy" id="3711"/>
    <lineage>
        <taxon>Eukaryota</taxon>
        <taxon>Viridiplantae</taxon>
        <taxon>Streptophyta</taxon>
        <taxon>Embryophyta</taxon>
        <taxon>Tracheophyta</taxon>
        <taxon>Spermatophyta</taxon>
        <taxon>Magnoliopsida</taxon>
        <taxon>eudicotyledons</taxon>
        <taxon>Gunneridae</taxon>
        <taxon>Pentapetalae</taxon>
        <taxon>rosids</taxon>
        <taxon>malvids</taxon>
        <taxon>Brassicales</taxon>
        <taxon>Brassicaceae</taxon>
        <taxon>Brassiceae</taxon>
        <taxon>Brassica</taxon>
    </lineage>
</organism>
<dbReference type="GO" id="GO:0003676">
    <property type="term" value="F:nucleic acid binding"/>
    <property type="evidence" value="ECO:0007669"/>
    <property type="project" value="InterPro"/>
</dbReference>
<dbReference type="EMBL" id="LR031575">
    <property type="protein sequence ID" value="VDD03780.1"/>
    <property type="molecule type" value="Genomic_DNA"/>
</dbReference>
<dbReference type="AlphaFoldDB" id="A0A3P6BQB9"/>
<dbReference type="GO" id="GO:0004523">
    <property type="term" value="F:RNA-DNA hybrid ribonuclease activity"/>
    <property type="evidence" value="ECO:0007669"/>
    <property type="project" value="InterPro"/>
</dbReference>
<evidence type="ECO:0000259" key="1">
    <source>
        <dbReference type="Pfam" id="PF13456"/>
    </source>
</evidence>
<feature type="domain" description="RNase H type-1" evidence="1">
    <location>
        <begin position="22"/>
        <end position="140"/>
    </location>
</feature>
<reference evidence="3" key="1">
    <citation type="submission" date="2018-11" db="EMBL/GenBank/DDBJ databases">
        <authorList>
            <consortium name="Genoscope - CEA"/>
            <person name="William W."/>
        </authorList>
    </citation>
    <scope>NUCLEOTIDE SEQUENCE</scope>
</reference>
<accession>A0A3P6BQB9</accession>
<dbReference type="PANTHER" id="PTHR47074:SF11">
    <property type="entry name" value="REVERSE TRANSCRIPTASE-LIKE PROTEIN"/>
    <property type="match status" value="1"/>
</dbReference>
<name>A0A3P6BQB9_BRACM</name>
<dbReference type="SUPFAM" id="SSF53098">
    <property type="entry name" value="Ribonuclease H-like"/>
    <property type="match status" value="1"/>
</dbReference>
<sequence>PQKQRTTDLSPVNVENTILMRSDASWKGDRNVAGLGWVIYGENGPIKFSAVEEHVSTPLMAESIAMRAALVKCKEMGVHRIRCEADSKQLIACIRNEEPVPEIYGIVSDIVALASEFETISFGWISRLENVIADGLAKQCVVVNEDVNSLT</sequence>
<dbReference type="EMBL" id="LS974624">
    <property type="protein sequence ID" value="CAG7897729.1"/>
    <property type="molecule type" value="Genomic_DNA"/>
</dbReference>
<proteinExistence type="predicted"/>
<dbReference type="InterPro" id="IPR036397">
    <property type="entry name" value="RNaseH_sf"/>
</dbReference>
<dbReference type="Proteomes" id="UP000694005">
    <property type="component" value="Chromosome A08"/>
</dbReference>
<dbReference type="Gene3D" id="3.30.420.10">
    <property type="entry name" value="Ribonuclease H-like superfamily/Ribonuclease H"/>
    <property type="match status" value="1"/>
</dbReference>
<evidence type="ECO:0000313" key="2">
    <source>
        <dbReference type="EMBL" id="CAG7897729.1"/>
    </source>
</evidence>
<dbReference type="CDD" id="cd06222">
    <property type="entry name" value="RNase_H_like"/>
    <property type="match status" value="1"/>
</dbReference>
<protein>
    <recommendedName>
        <fullName evidence="1">RNase H type-1 domain-containing protein</fullName>
    </recommendedName>
</protein>
<dbReference type="InterPro" id="IPR012337">
    <property type="entry name" value="RNaseH-like_sf"/>
</dbReference>
<gene>
    <name evidence="3" type="ORF">BRAA08T33225Z</name>
    <name evidence="2" type="ORF">BRAPAZ1V2_A08P13950.2</name>
</gene>
<evidence type="ECO:0000313" key="3">
    <source>
        <dbReference type="EMBL" id="VDD03780.1"/>
    </source>
</evidence>
<dbReference type="InterPro" id="IPR052929">
    <property type="entry name" value="RNase_H-like_EbsB-rel"/>
</dbReference>
<dbReference type="InterPro" id="IPR044730">
    <property type="entry name" value="RNase_H-like_dom_plant"/>
</dbReference>
<dbReference type="Gramene" id="A08p13950.2_BraZ1">
    <property type="protein sequence ID" value="A08p13950.2_BraZ1.CDS.1"/>
    <property type="gene ID" value="A08g13950.2_BraZ1"/>
</dbReference>
<feature type="non-terminal residue" evidence="3">
    <location>
        <position position="1"/>
    </location>
</feature>
<dbReference type="PANTHER" id="PTHR47074">
    <property type="entry name" value="BNAC02G40300D PROTEIN"/>
    <property type="match status" value="1"/>
</dbReference>